<protein>
    <submittedName>
        <fullName evidence="1 2">Uncharacterized protein</fullName>
    </submittedName>
</protein>
<keyword evidence="3" id="KW-1185">Reference proteome</keyword>
<evidence type="ECO:0000313" key="1">
    <source>
        <dbReference type="EMBL" id="PNR35447.1"/>
    </source>
</evidence>
<reference evidence="1 3" key="2">
    <citation type="journal article" date="2018" name="Plant J.">
        <title>The Physcomitrella patens chromosome-scale assembly reveals moss genome structure and evolution.</title>
        <authorList>
            <person name="Lang D."/>
            <person name="Ullrich K.K."/>
            <person name="Murat F."/>
            <person name="Fuchs J."/>
            <person name="Jenkins J."/>
            <person name="Haas F.B."/>
            <person name="Piednoel M."/>
            <person name="Gundlach H."/>
            <person name="Van Bel M."/>
            <person name="Meyberg R."/>
            <person name="Vives C."/>
            <person name="Morata J."/>
            <person name="Symeonidi A."/>
            <person name="Hiss M."/>
            <person name="Muchero W."/>
            <person name="Kamisugi Y."/>
            <person name="Saleh O."/>
            <person name="Blanc G."/>
            <person name="Decker E.L."/>
            <person name="van Gessel N."/>
            <person name="Grimwood J."/>
            <person name="Hayes R.D."/>
            <person name="Graham S.W."/>
            <person name="Gunter L.E."/>
            <person name="McDaniel S.F."/>
            <person name="Hoernstein S.N.W."/>
            <person name="Larsson A."/>
            <person name="Li F.W."/>
            <person name="Perroud P.F."/>
            <person name="Phillips J."/>
            <person name="Ranjan P."/>
            <person name="Rokshar D.S."/>
            <person name="Rothfels C.J."/>
            <person name="Schneider L."/>
            <person name="Shu S."/>
            <person name="Stevenson D.W."/>
            <person name="Thummler F."/>
            <person name="Tillich M."/>
            <person name="Villarreal Aguilar J.C."/>
            <person name="Widiez T."/>
            <person name="Wong G.K."/>
            <person name="Wymore A."/>
            <person name="Zhang Y."/>
            <person name="Zimmer A.D."/>
            <person name="Quatrano R.S."/>
            <person name="Mayer K.F.X."/>
            <person name="Goodstein D."/>
            <person name="Casacuberta J.M."/>
            <person name="Vandepoele K."/>
            <person name="Reski R."/>
            <person name="Cuming A.C."/>
            <person name="Tuskan G.A."/>
            <person name="Maumus F."/>
            <person name="Salse J."/>
            <person name="Schmutz J."/>
            <person name="Rensing S.A."/>
        </authorList>
    </citation>
    <scope>NUCLEOTIDE SEQUENCE [LARGE SCALE GENOMIC DNA]</scope>
    <source>
        <strain evidence="2 3">cv. Gransden 2004</strain>
    </source>
</reference>
<dbReference type="EMBL" id="ABEU02000018">
    <property type="protein sequence ID" value="PNR35447.1"/>
    <property type="molecule type" value="Genomic_DNA"/>
</dbReference>
<accession>A0A2K1J1Q3</accession>
<gene>
    <name evidence="1" type="ORF">PHYPA_023347</name>
</gene>
<name>A0A2K1J1Q3_PHYPA</name>
<dbReference type="AlphaFoldDB" id="A0A2K1J1Q3"/>
<reference evidence="2" key="3">
    <citation type="submission" date="2020-12" db="UniProtKB">
        <authorList>
            <consortium name="EnsemblPlants"/>
        </authorList>
    </citation>
    <scope>IDENTIFICATION</scope>
</reference>
<reference evidence="1 3" key="1">
    <citation type="journal article" date="2008" name="Science">
        <title>The Physcomitrella genome reveals evolutionary insights into the conquest of land by plants.</title>
        <authorList>
            <person name="Rensing S."/>
            <person name="Lang D."/>
            <person name="Zimmer A."/>
            <person name="Terry A."/>
            <person name="Salamov A."/>
            <person name="Shapiro H."/>
            <person name="Nishiyama T."/>
            <person name="Perroud P.-F."/>
            <person name="Lindquist E."/>
            <person name="Kamisugi Y."/>
            <person name="Tanahashi T."/>
            <person name="Sakakibara K."/>
            <person name="Fujita T."/>
            <person name="Oishi K."/>
            <person name="Shin-I T."/>
            <person name="Kuroki Y."/>
            <person name="Toyoda A."/>
            <person name="Suzuki Y."/>
            <person name="Hashimoto A."/>
            <person name="Yamaguchi K."/>
            <person name="Sugano A."/>
            <person name="Kohara Y."/>
            <person name="Fujiyama A."/>
            <person name="Anterola A."/>
            <person name="Aoki S."/>
            <person name="Ashton N."/>
            <person name="Barbazuk W.B."/>
            <person name="Barker E."/>
            <person name="Bennetzen J."/>
            <person name="Bezanilla M."/>
            <person name="Blankenship R."/>
            <person name="Cho S.H."/>
            <person name="Dutcher S."/>
            <person name="Estelle M."/>
            <person name="Fawcett J.A."/>
            <person name="Gundlach H."/>
            <person name="Hanada K."/>
            <person name="Heyl A."/>
            <person name="Hicks K.A."/>
            <person name="Hugh J."/>
            <person name="Lohr M."/>
            <person name="Mayer K."/>
            <person name="Melkozernov A."/>
            <person name="Murata T."/>
            <person name="Nelson D."/>
            <person name="Pils B."/>
            <person name="Prigge M."/>
            <person name="Reiss B."/>
            <person name="Renner T."/>
            <person name="Rombauts S."/>
            <person name="Rushton P."/>
            <person name="Sanderfoot A."/>
            <person name="Schween G."/>
            <person name="Shiu S.-H."/>
            <person name="Stueber K."/>
            <person name="Theodoulou F.L."/>
            <person name="Tu H."/>
            <person name="Van de Peer Y."/>
            <person name="Verrier P.J."/>
            <person name="Waters E."/>
            <person name="Wood A."/>
            <person name="Yang L."/>
            <person name="Cove D."/>
            <person name="Cuming A."/>
            <person name="Hasebe M."/>
            <person name="Lucas S."/>
            <person name="Mishler D.B."/>
            <person name="Reski R."/>
            <person name="Grigoriev I."/>
            <person name="Quatrano R.S."/>
            <person name="Boore J.L."/>
        </authorList>
    </citation>
    <scope>NUCLEOTIDE SEQUENCE [LARGE SCALE GENOMIC DNA]</scope>
    <source>
        <strain evidence="2 3">cv. Gransden 2004</strain>
    </source>
</reference>
<dbReference type="Proteomes" id="UP000006727">
    <property type="component" value="Chromosome 18"/>
</dbReference>
<evidence type="ECO:0000313" key="2">
    <source>
        <dbReference type="EnsemblPlants" id="Pp3c18_19750V3.1"/>
    </source>
</evidence>
<proteinExistence type="predicted"/>
<dbReference type="Gramene" id="Pp3c18_19750V3.1">
    <property type="protein sequence ID" value="Pp3c18_19750V3.1"/>
    <property type="gene ID" value="Pp3c18_19750"/>
</dbReference>
<dbReference type="EnsemblPlants" id="Pp3c18_19750V3.1">
    <property type="protein sequence ID" value="Pp3c18_19750V3.1"/>
    <property type="gene ID" value="Pp3c18_19750"/>
</dbReference>
<organism evidence="1">
    <name type="scientific">Physcomitrium patens</name>
    <name type="common">Spreading-leaved earth moss</name>
    <name type="synonym">Physcomitrella patens</name>
    <dbReference type="NCBI Taxonomy" id="3218"/>
    <lineage>
        <taxon>Eukaryota</taxon>
        <taxon>Viridiplantae</taxon>
        <taxon>Streptophyta</taxon>
        <taxon>Embryophyta</taxon>
        <taxon>Bryophyta</taxon>
        <taxon>Bryophytina</taxon>
        <taxon>Bryopsida</taxon>
        <taxon>Funariidae</taxon>
        <taxon>Funariales</taxon>
        <taxon>Funariaceae</taxon>
        <taxon>Physcomitrium</taxon>
    </lineage>
</organism>
<sequence>MLRIKNPNCNTSPSCVTPKPLSKISIFFSNFTGFFPSSLCEVDILSATLPCQAKSDQKSQTIQTFFYYTCNLSIWCNFFGKKKILGQAEGIYFSYASCGQQKLRDGIG</sequence>
<dbReference type="InParanoid" id="A0A2K1J1Q3"/>
<evidence type="ECO:0000313" key="3">
    <source>
        <dbReference type="Proteomes" id="UP000006727"/>
    </source>
</evidence>